<dbReference type="GO" id="GO:1904047">
    <property type="term" value="F:S-adenosyl-L-methionine binding"/>
    <property type="evidence" value="ECO:0007669"/>
    <property type="project" value="UniProtKB-UniRule"/>
</dbReference>
<dbReference type="InterPro" id="IPR007197">
    <property type="entry name" value="rSAM"/>
</dbReference>
<evidence type="ECO:0000256" key="13">
    <source>
        <dbReference type="SAM" id="MobiDB-lite"/>
    </source>
</evidence>
<dbReference type="InterPro" id="IPR058240">
    <property type="entry name" value="rSAM_sf"/>
</dbReference>
<dbReference type="PANTHER" id="PTHR22960">
    <property type="entry name" value="MOLYBDOPTERIN COFACTOR SYNTHESIS PROTEIN A"/>
    <property type="match status" value="1"/>
</dbReference>
<dbReference type="SUPFAM" id="SSF102114">
    <property type="entry name" value="Radical SAM enzymes"/>
    <property type="match status" value="1"/>
</dbReference>
<keyword evidence="6 12" id="KW-0408">Iron</keyword>
<accession>A0A1Z5HR68</accession>
<dbReference type="InterPro" id="IPR000385">
    <property type="entry name" value="MoaA_NifB_PqqE_Fe-S-bd_CS"/>
</dbReference>
<comment type="pathway">
    <text evidence="12">Cofactor biosynthesis; molybdopterin biosynthesis.</text>
</comment>
<feature type="binding site" evidence="12">
    <location>
        <position position="24"/>
    </location>
    <ligand>
        <name>[4Fe-4S] cluster</name>
        <dbReference type="ChEBI" id="CHEBI:49883"/>
        <label>1</label>
        <note>4Fe-4S-S-AdoMet</note>
    </ligand>
</feature>
<feature type="domain" description="Radical SAM core" evidence="14">
    <location>
        <begin position="4"/>
        <end position="219"/>
    </location>
</feature>
<evidence type="ECO:0000256" key="8">
    <source>
        <dbReference type="ARBA" id="ARBA00023134"/>
    </source>
</evidence>
<comment type="subunit">
    <text evidence="12">Monomer and homodimer.</text>
</comment>
<gene>
    <name evidence="12" type="primary">moaA</name>
    <name evidence="15" type="ORF">KKC1_11860</name>
</gene>
<feature type="binding site" evidence="12">
    <location>
        <position position="63"/>
    </location>
    <ligand>
        <name>GTP</name>
        <dbReference type="ChEBI" id="CHEBI:37565"/>
    </ligand>
</feature>
<evidence type="ECO:0000256" key="6">
    <source>
        <dbReference type="ARBA" id="ARBA00023004"/>
    </source>
</evidence>
<comment type="function">
    <text evidence="12">Catalyzes the cyclization of GTP to (8S)-3',8-cyclo-7,8-dihydroguanosine 5'-triphosphate.</text>
</comment>
<dbReference type="InterPro" id="IPR013483">
    <property type="entry name" value="MoaA"/>
</dbReference>
<comment type="cofactor">
    <cofactor evidence="12">
        <name>[4Fe-4S] cluster</name>
        <dbReference type="ChEBI" id="CHEBI:49883"/>
    </cofactor>
    <text evidence="12">Binds 2 [4Fe-4S] clusters. Binds 1 [4Fe-4S] cluster coordinated with 3 cysteines and an exchangeable S-adenosyl-L-methionine and 1 [4Fe-4S] cluster coordinated with 3 cysteines and the GTP-derived substrate.</text>
</comment>
<feature type="binding site" evidence="12">
    <location>
        <position position="155"/>
    </location>
    <ligand>
        <name>GTP</name>
        <dbReference type="ChEBI" id="CHEBI:37565"/>
    </ligand>
</feature>
<dbReference type="GO" id="GO:0051539">
    <property type="term" value="F:4 iron, 4 sulfur cluster binding"/>
    <property type="evidence" value="ECO:0007669"/>
    <property type="project" value="UniProtKB-UniRule"/>
</dbReference>
<dbReference type="UniPathway" id="UPA00344"/>
<protein>
    <recommendedName>
        <fullName evidence="1 12">GTP 3',8-cyclase</fullName>
        <ecNumber evidence="1 12">4.1.99.22</ecNumber>
    </recommendedName>
    <alternativeName>
        <fullName evidence="12">Molybdenum cofactor biosynthesis protein A</fullName>
    </alternativeName>
</protein>
<evidence type="ECO:0000259" key="14">
    <source>
        <dbReference type="PROSITE" id="PS51918"/>
    </source>
</evidence>
<keyword evidence="10 12" id="KW-0456">Lyase</keyword>
<evidence type="ECO:0000313" key="15">
    <source>
        <dbReference type="EMBL" id="GAW92026.1"/>
    </source>
</evidence>
<keyword evidence="5 12" id="KW-0547">Nucleotide-binding</keyword>
<dbReference type="EC" id="4.1.99.22" evidence="1 12"/>
<dbReference type="PROSITE" id="PS01305">
    <property type="entry name" value="MOAA_NIFB_PQQE"/>
    <property type="match status" value="1"/>
</dbReference>
<dbReference type="InterPro" id="IPR006638">
    <property type="entry name" value="Elp3/MiaA/NifB-like_rSAM"/>
</dbReference>
<feature type="binding site" evidence="12">
    <location>
        <position position="94"/>
    </location>
    <ligand>
        <name>GTP</name>
        <dbReference type="ChEBI" id="CHEBI:37565"/>
    </ligand>
</feature>
<comment type="caution">
    <text evidence="15">The sequence shown here is derived from an EMBL/GenBank/DDBJ whole genome shotgun (WGS) entry which is preliminary data.</text>
</comment>
<dbReference type="PROSITE" id="PS51918">
    <property type="entry name" value="RADICAL_SAM"/>
    <property type="match status" value="1"/>
</dbReference>
<evidence type="ECO:0000256" key="4">
    <source>
        <dbReference type="ARBA" id="ARBA00022723"/>
    </source>
</evidence>
<dbReference type="SFLD" id="SFLDG01383">
    <property type="entry name" value="cyclic_pyranopterin_phosphate"/>
    <property type="match status" value="1"/>
</dbReference>
<feature type="binding site" evidence="12">
    <location>
        <position position="13"/>
    </location>
    <ligand>
        <name>GTP</name>
        <dbReference type="ChEBI" id="CHEBI:37565"/>
    </ligand>
</feature>
<evidence type="ECO:0000256" key="7">
    <source>
        <dbReference type="ARBA" id="ARBA00023014"/>
    </source>
</evidence>
<keyword evidence="7 12" id="KW-0411">Iron-sulfur</keyword>
<feature type="binding site" evidence="12">
    <location>
        <position position="27"/>
    </location>
    <ligand>
        <name>[4Fe-4S] cluster</name>
        <dbReference type="ChEBI" id="CHEBI:49883"/>
        <label>1</label>
        <note>4Fe-4S-S-AdoMet</note>
    </ligand>
</feature>
<feature type="binding site" evidence="12">
    <location>
        <position position="189"/>
    </location>
    <ligand>
        <name>S-adenosyl-L-methionine</name>
        <dbReference type="ChEBI" id="CHEBI:59789"/>
    </ligand>
</feature>
<dbReference type="HAMAP" id="MF_01225_B">
    <property type="entry name" value="MoaA_B"/>
    <property type="match status" value="1"/>
</dbReference>
<dbReference type="InterPro" id="IPR010505">
    <property type="entry name" value="MoaA_twitch"/>
</dbReference>
<keyword evidence="8 12" id="KW-0342">GTP-binding</keyword>
<dbReference type="GO" id="GO:0046872">
    <property type="term" value="F:metal ion binding"/>
    <property type="evidence" value="ECO:0007669"/>
    <property type="project" value="UniProtKB-KW"/>
</dbReference>
<keyword evidence="2 12" id="KW-0004">4Fe-4S</keyword>
<evidence type="ECO:0000256" key="12">
    <source>
        <dbReference type="HAMAP-Rule" id="MF_01225"/>
    </source>
</evidence>
<name>A0A1Z5HR68_9FIRM</name>
<evidence type="ECO:0000256" key="2">
    <source>
        <dbReference type="ARBA" id="ARBA00022485"/>
    </source>
</evidence>
<evidence type="ECO:0000256" key="1">
    <source>
        <dbReference type="ARBA" id="ARBA00012167"/>
    </source>
</evidence>
<dbReference type="GO" id="GO:0006777">
    <property type="term" value="P:Mo-molybdopterin cofactor biosynthetic process"/>
    <property type="evidence" value="ECO:0007669"/>
    <property type="project" value="UniProtKB-UniRule"/>
</dbReference>
<dbReference type="GO" id="GO:0005525">
    <property type="term" value="F:GTP binding"/>
    <property type="evidence" value="ECO:0007669"/>
    <property type="project" value="UniProtKB-UniRule"/>
</dbReference>
<dbReference type="Pfam" id="PF06463">
    <property type="entry name" value="Mob_synth_C"/>
    <property type="match status" value="1"/>
</dbReference>
<evidence type="ECO:0000256" key="3">
    <source>
        <dbReference type="ARBA" id="ARBA00022691"/>
    </source>
</evidence>
<dbReference type="RefSeq" id="WP_088553456.1">
    <property type="nucleotide sequence ID" value="NZ_BDGJ01000042.1"/>
</dbReference>
<evidence type="ECO:0000313" key="16">
    <source>
        <dbReference type="Proteomes" id="UP000197032"/>
    </source>
</evidence>
<comment type="catalytic activity">
    <reaction evidence="11 12">
        <text>GTP + AH2 + S-adenosyl-L-methionine = (8S)-3',8-cyclo-7,8-dihydroguanosine 5'-triphosphate + 5'-deoxyadenosine + L-methionine + A + H(+)</text>
        <dbReference type="Rhea" id="RHEA:49576"/>
        <dbReference type="ChEBI" id="CHEBI:13193"/>
        <dbReference type="ChEBI" id="CHEBI:15378"/>
        <dbReference type="ChEBI" id="CHEBI:17319"/>
        <dbReference type="ChEBI" id="CHEBI:17499"/>
        <dbReference type="ChEBI" id="CHEBI:37565"/>
        <dbReference type="ChEBI" id="CHEBI:57844"/>
        <dbReference type="ChEBI" id="CHEBI:59789"/>
        <dbReference type="ChEBI" id="CHEBI:131766"/>
        <dbReference type="EC" id="4.1.99.22"/>
    </reaction>
</comment>
<dbReference type="Gene3D" id="3.20.20.70">
    <property type="entry name" value="Aldolase class I"/>
    <property type="match status" value="1"/>
</dbReference>
<dbReference type="GO" id="GO:0061799">
    <property type="term" value="F:cyclic pyranopterin monophosphate synthase activity"/>
    <property type="evidence" value="ECO:0007669"/>
    <property type="project" value="TreeGrafter"/>
</dbReference>
<dbReference type="SFLD" id="SFLDG01386">
    <property type="entry name" value="main_SPASM_domain-containing"/>
    <property type="match status" value="1"/>
</dbReference>
<feature type="compositionally biased region" description="Basic and acidic residues" evidence="13">
    <location>
        <begin position="308"/>
        <end position="320"/>
    </location>
</feature>
<evidence type="ECO:0000256" key="5">
    <source>
        <dbReference type="ARBA" id="ARBA00022741"/>
    </source>
</evidence>
<dbReference type="SFLD" id="SFLDG01067">
    <property type="entry name" value="SPASM/twitch_domain_containing"/>
    <property type="match status" value="1"/>
</dbReference>
<feature type="region of interest" description="Disordered" evidence="13">
    <location>
        <begin position="303"/>
        <end position="327"/>
    </location>
</feature>
<proteinExistence type="inferred from homology"/>
<dbReference type="InterPro" id="IPR040064">
    <property type="entry name" value="MoaA-like"/>
</dbReference>
<dbReference type="Pfam" id="PF04055">
    <property type="entry name" value="Radical_SAM"/>
    <property type="match status" value="1"/>
</dbReference>
<reference evidence="16" key="1">
    <citation type="journal article" date="2017" name="Appl. Environ. Microbiol.">
        <title>Genomic analysis of Calderihabitans maritimus KKC1, a thermophilic hydrogenogenic carboxydotrophic bacterium isolated from marine sediment.</title>
        <authorList>
            <person name="Omae K."/>
            <person name="Yoneda Y."/>
            <person name="Fukuyama Y."/>
            <person name="Yoshida T."/>
            <person name="Sako Y."/>
        </authorList>
    </citation>
    <scope>NUCLEOTIDE SEQUENCE [LARGE SCALE GENOMIC DNA]</scope>
    <source>
        <strain evidence="16">KKC1</strain>
    </source>
</reference>
<dbReference type="GO" id="GO:0061798">
    <property type="term" value="F:GTP 3',8'-cyclase activity"/>
    <property type="evidence" value="ECO:0007669"/>
    <property type="project" value="UniProtKB-UniRule"/>
</dbReference>
<feature type="binding site" evidence="12">
    <location>
        <position position="20"/>
    </location>
    <ligand>
        <name>[4Fe-4S] cluster</name>
        <dbReference type="ChEBI" id="CHEBI:49883"/>
        <label>1</label>
        <note>4Fe-4S-S-AdoMet</note>
    </ligand>
</feature>
<sequence length="327" mass="37008">MQDRFQREINYLRISITDRCNLRCVYCMPPEGVKLVEHEDILRLEEIETIVRAAAAVGIRKLRLTGGEPLIRKGIVRLVRKLSAVPGIDDLALTTNGILLARYLKSLEEAGLNRVNISLDTLRPERFKEITRGGNLTDVWQGIKAALASSLHPVKLNTVIIRGSNDDEILDFARLTMEFPLHVRFIELMPIGTCNAWAEEKRVPYYEIKEQIEKELGSLVAYEEVPGGGPAKYYRLPGALGTIGFITAMSNHFCNHCNRIRLTAQGQIRPCLHSEWEIDLKGPLRQGAREEELQALISQAIQGKPRRHSMDSEGWQDQRRSMFQIGG</sequence>
<keyword evidence="3 12" id="KW-0949">S-adenosyl-L-methionine</keyword>
<dbReference type="EMBL" id="BDGJ01000042">
    <property type="protein sequence ID" value="GAW92026.1"/>
    <property type="molecule type" value="Genomic_DNA"/>
</dbReference>
<feature type="binding site" evidence="12">
    <location>
        <position position="67"/>
    </location>
    <ligand>
        <name>S-adenosyl-L-methionine</name>
        <dbReference type="ChEBI" id="CHEBI:59789"/>
    </ligand>
</feature>
<dbReference type="Proteomes" id="UP000197032">
    <property type="component" value="Unassembled WGS sequence"/>
</dbReference>
<dbReference type="InterPro" id="IPR050105">
    <property type="entry name" value="MoCo_biosynth_MoaA/MoaC"/>
</dbReference>
<dbReference type="InterPro" id="IPR013785">
    <property type="entry name" value="Aldolase_TIM"/>
</dbReference>
<comment type="similarity">
    <text evidence="12">Belongs to the radical SAM superfamily. MoaA family.</text>
</comment>
<dbReference type="NCBIfam" id="NF001199">
    <property type="entry name" value="PRK00164.2-1"/>
    <property type="match status" value="1"/>
</dbReference>
<dbReference type="AlphaFoldDB" id="A0A1Z5HR68"/>
<dbReference type="CDD" id="cd01335">
    <property type="entry name" value="Radical_SAM"/>
    <property type="match status" value="1"/>
</dbReference>
<dbReference type="NCBIfam" id="TIGR02666">
    <property type="entry name" value="moaA"/>
    <property type="match status" value="1"/>
</dbReference>
<feature type="binding site" evidence="12">
    <location>
        <begin position="259"/>
        <end position="261"/>
    </location>
    <ligand>
        <name>GTP</name>
        <dbReference type="ChEBI" id="CHEBI:37565"/>
    </ligand>
</feature>
<evidence type="ECO:0000256" key="11">
    <source>
        <dbReference type="ARBA" id="ARBA00048697"/>
    </source>
</evidence>
<feature type="binding site" evidence="12">
    <location>
        <position position="26"/>
    </location>
    <ligand>
        <name>S-adenosyl-L-methionine</name>
        <dbReference type="ChEBI" id="CHEBI:59789"/>
    </ligand>
</feature>
<dbReference type="CDD" id="cd21117">
    <property type="entry name" value="Twitch_MoaA"/>
    <property type="match status" value="1"/>
</dbReference>
<feature type="binding site" evidence="12">
    <location>
        <position position="118"/>
    </location>
    <ligand>
        <name>S-adenosyl-L-methionine</name>
        <dbReference type="ChEBI" id="CHEBI:59789"/>
    </ligand>
</feature>
<keyword evidence="9 12" id="KW-0501">Molybdenum cofactor biosynthesis</keyword>
<dbReference type="OrthoDB" id="9763993at2"/>
<keyword evidence="16" id="KW-1185">Reference proteome</keyword>
<feature type="binding site" evidence="12">
    <location>
        <position position="254"/>
    </location>
    <ligand>
        <name>[4Fe-4S] cluster</name>
        <dbReference type="ChEBI" id="CHEBI:49883"/>
        <label>2</label>
        <note>4Fe-4S-substrate</note>
    </ligand>
</feature>
<dbReference type="SMART" id="SM00729">
    <property type="entry name" value="Elp3"/>
    <property type="match status" value="1"/>
</dbReference>
<dbReference type="SFLD" id="SFLDS00029">
    <property type="entry name" value="Radical_SAM"/>
    <property type="match status" value="1"/>
</dbReference>
<feature type="binding site" evidence="12">
    <location>
        <position position="257"/>
    </location>
    <ligand>
        <name>[4Fe-4S] cluster</name>
        <dbReference type="ChEBI" id="CHEBI:49883"/>
        <label>2</label>
        <note>4Fe-4S-substrate</note>
    </ligand>
</feature>
<keyword evidence="4 12" id="KW-0479">Metal-binding</keyword>
<evidence type="ECO:0000256" key="9">
    <source>
        <dbReference type="ARBA" id="ARBA00023150"/>
    </source>
</evidence>
<organism evidence="15 16">
    <name type="scientific">Calderihabitans maritimus</name>
    <dbReference type="NCBI Taxonomy" id="1246530"/>
    <lineage>
        <taxon>Bacteria</taxon>
        <taxon>Bacillati</taxon>
        <taxon>Bacillota</taxon>
        <taxon>Clostridia</taxon>
        <taxon>Neomoorellales</taxon>
        <taxon>Calderihabitantaceae</taxon>
        <taxon>Calderihabitans</taxon>
    </lineage>
</organism>
<feature type="binding site" evidence="12">
    <location>
        <position position="271"/>
    </location>
    <ligand>
        <name>[4Fe-4S] cluster</name>
        <dbReference type="ChEBI" id="CHEBI:49883"/>
        <label>2</label>
        <note>4Fe-4S-substrate</note>
    </ligand>
</feature>
<dbReference type="PANTHER" id="PTHR22960:SF0">
    <property type="entry name" value="MOLYBDENUM COFACTOR BIOSYNTHESIS PROTEIN 1"/>
    <property type="match status" value="1"/>
</dbReference>
<evidence type="ECO:0000256" key="10">
    <source>
        <dbReference type="ARBA" id="ARBA00023239"/>
    </source>
</evidence>